<gene>
    <name evidence="2" type="ORF">AFUS01_LOCUS8722</name>
</gene>
<sequence length="68" mass="7466">MTARTALSRYLDKSVETPLEDLSNDDPDFQQSTRSVWTTITTTSLSGIVPSTGVERTDVTSSPWEASE</sequence>
<protein>
    <submittedName>
        <fullName evidence="2">Uncharacterized protein</fullName>
    </submittedName>
</protein>
<feature type="compositionally biased region" description="Polar residues" evidence="1">
    <location>
        <begin position="59"/>
        <end position="68"/>
    </location>
</feature>
<evidence type="ECO:0000313" key="2">
    <source>
        <dbReference type="EMBL" id="CAG7719396.1"/>
    </source>
</evidence>
<feature type="region of interest" description="Disordered" evidence="1">
    <location>
        <begin position="48"/>
        <end position="68"/>
    </location>
</feature>
<dbReference type="EMBL" id="CAJVCH010060978">
    <property type="protein sequence ID" value="CAG7719396.1"/>
    <property type="molecule type" value="Genomic_DNA"/>
</dbReference>
<name>A0A8J2JGS4_9HEXA</name>
<accession>A0A8J2JGS4</accession>
<proteinExistence type="predicted"/>
<keyword evidence="3" id="KW-1185">Reference proteome</keyword>
<dbReference type="Proteomes" id="UP000708208">
    <property type="component" value="Unassembled WGS sequence"/>
</dbReference>
<dbReference type="AlphaFoldDB" id="A0A8J2JGS4"/>
<reference evidence="2" key="1">
    <citation type="submission" date="2021-06" db="EMBL/GenBank/DDBJ databases">
        <authorList>
            <person name="Hodson N. C."/>
            <person name="Mongue J. A."/>
            <person name="Jaron S. K."/>
        </authorList>
    </citation>
    <scope>NUCLEOTIDE SEQUENCE</scope>
</reference>
<comment type="caution">
    <text evidence="2">The sequence shown here is derived from an EMBL/GenBank/DDBJ whole genome shotgun (WGS) entry which is preliminary data.</text>
</comment>
<evidence type="ECO:0000256" key="1">
    <source>
        <dbReference type="SAM" id="MobiDB-lite"/>
    </source>
</evidence>
<evidence type="ECO:0000313" key="3">
    <source>
        <dbReference type="Proteomes" id="UP000708208"/>
    </source>
</evidence>
<organism evidence="2 3">
    <name type="scientific">Allacma fusca</name>
    <dbReference type="NCBI Taxonomy" id="39272"/>
    <lineage>
        <taxon>Eukaryota</taxon>
        <taxon>Metazoa</taxon>
        <taxon>Ecdysozoa</taxon>
        <taxon>Arthropoda</taxon>
        <taxon>Hexapoda</taxon>
        <taxon>Collembola</taxon>
        <taxon>Symphypleona</taxon>
        <taxon>Sminthuridae</taxon>
        <taxon>Allacma</taxon>
    </lineage>
</organism>